<dbReference type="OrthoDB" id="4250245at2"/>
<evidence type="ECO:0000256" key="5">
    <source>
        <dbReference type="ARBA" id="ARBA00022692"/>
    </source>
</evidence>
<dbReference type="AlphaFoldDB" id="A0A1X7A5B9"/>
<name>A0A1X7A5B9_9RHOB</name>
<keyword evidence="12" id="KW-1185">Reference proteome</keyword>
<dbReference type="GO" id="GO:0022857">
    <property type="term" value="F:transmembrane transporter activity"/>
    <property type="evidence" value="ECO:0007669"/>
    <property type="project" value="UniProtKB-UniRule"/>
</dbReference>
<dbReference type="PANTHER" id="PTHR35011">
    <property type="entry name" value="2,3-DIKETO-L-GULONATE TRAP TRANSPORTER SMALL PERMEASE PROTEIN YIAM"/>
    <property type="match status" value="1"/>
</dbReference>
<keyword evidence="6 9" id="KW-1133">Transmembrane helix</keyword>
<protein>
    <recommendedName>
        <fullName evidence="9">TRAP transporter small permease protein</fullName>
    </recommendedName>
</protein>
<comment type="subcellular location">
    <subcellularLocation>
        <location evidence="1 9">Cell inner membrane</location>
        <topology evidence="1 9">Multi-pass membrane protein</topology>
    </subcellularLocation>
</comment>
<dbReference type="RefSeq" id="WP_157792220.1">
    <property type="nucleotide sequence ID" value="NZ_FWFN01000009.1"/>
</dbReference>
<gene>
    <name evidence="11" type="ORF">PSM7751_03755</name>
</gene>
<dbReference type="GO" id="GO:0015740">
    <property type="term" value="P:C4-dicarboxylate transport"/>
    <property type="evidence" value="ECO:0007669"/>
    <property type="project" value="TreeGrafter"/>
</dbReference>
<feature type="transmembrane region" description="Helical" evidence="9">
    <location>
        <begin position="40"/>
        <end position="61"/>
    </location>
</feature>
<keyword evidence="7 9" id="KW-0472">Membrane</keyword>
<evidence type="ECO:0000256" key="3">
    <source>
        <dbReference type="ARBA" id="ARBA00022475"/>
    </source>
</evidence>
<keyword evidence="2 9" id="KW-0813">Transport</keyword>
<comment type="subunit">
    <text evidence="9">The complex comprises the extracytoplasmic solute receptor protein and the two transmembrane proteins.</text>
</comment>
<evidence type="ECO:0000256" key="4">
    <source>
        <dbReference type="ARBA" id="ARBA00022519"/>
    </source>
</evidence>
<proteinExistence type="inferred from homology"/>
<evidence type="ECO:0000256" key="8">
    <source>
        <dbReference type="ARBA" id="ARBA00038436"/>
    </source>
</evidence>
<feature type="transmembrane region" description="Helical" evidence="9">
    <location>
        <begin position="123"/>
        <end position="145"/>
    </location>
</feature>
<dbReference type="PANTHER" id="PTHR35011:SF2">
    <property type="entry name" value="2,3-DIKETO-L-GULONATE TRAP TRANSPORTER SMALL PERMEASE PROTEIN YIAM"/>
    <property type="match status" value="1"/>
</dbReference>
<keyword evidence="3" id="KW-1003">Cell membrane</keyword>
<dbReference type="InterPro" id="IPR055348">
    <property type="entry name" value="DctQ"/>
</dbReference>
<keyword evidence="5 9" id="KW-0812">Transmembrane</keyword>
<comment type="function">
    <text evidence="9">Part of the tripartite ATP-independent periplasmic (TRAP) transport system.</text>
</comment>
<comment type="similarity">
    <text evidence="8 9">Belongs to the TRAP transporter small permease family.</text>
</comment>
<evidence type="ECO:0000256" key="7">
    <source>
        <dbReference type="ARBA" id="ARBA00023136"/>
    </source>
</evidence>
<evidence type="ECO:0000313" key="12">
    <source>
        <dbReference type="Proteomes" id="UP000193963"/>
    </source>
</evidence>
<feature type="domain" description="Tripartite ATP-independent periplasmic transporters DctQ component" evidence="10">
    <location>
        <begin position="19"/>
        <end position="149"/>
    </location>
</feature>
<evidence type="ECO:0000256" key="9">
    <source>
        <dbReference type="RuleBase" id="RU369079"/>
    </source>
</evidence>
<evidence type="ECO:0000313" key="11">
    <source>
        <dbReference type="EMBL" id="SLN70588.1"/>
    </source>
</evidence>
<evidence type="ECO:0000256" key="6">
    <source>
        <dbReference type="ARBA" id="ARBA00022989"/>
    </source>
</evidence>
<dbReference type="Proteomes" id="UP000193963">
    <property type="component" value="Unassembled WGS sequence"/>
</dbReference>
<evidence type="ECO:0000259" key="10">
    <source>
        <dbReference type="Pfam" id="PF04290"/>
    </source>
</evidence>
<sequence>MARLISAIEMVAGIFLVLIAALTVTEATLRYALGMRIPDAYVGATALQGIAIAWGIACTTWTRRHITVDAIYELSPRGMQKAMNVFSSAVTFAAMLTLMIMLWRKTASSLDSGEVSADLLLPLWPVVAATAAGIAAASILGLLRLGRDILELRTR</sequence>
<feature type="transmembrane region" description="Helical" evidence="9">
    <location>
        <begin position="82"/>
        <end position="103"/>
    </location>
</feature>
<keyword evidence="4 9" id="KW-0997">Cell inner membrane</keyword>
<dbReference type="GO" id="GO:0005886">
    <property type="term" value="C:plasma membrane"/>
    <property type="evidence" value="ECO:0007669"/>
    <property type="project" value="UniProtKB-SubCell"/>
</dbReference>
<evidence type="ECO:0000256" key="2">
    <source>
        <dbReference type="ARBA" id="ARBA00022448"/>
    </source>
</evidence>
<dbReference type="InterPro" id="IPR007387">
    <property type="entry name" value="TRAP_DctQ"/>
</dbReference>
<dbReference type="EMBL" id="FWFN01000009">
    <property type="protein sequence ID" value="SLN70588.1"/>
    <property type="molecule type" value="Genomic_DNA"/>
</dbReference>
<evidence type="ECO:0000256" key="1">
    <source>
        <dbReference type="ARBA" id="ARBA00004429"/>
    </source>
</evidence>
<organism evidence="11 12">
    <name type="scientific">Pseudooceanicola marinus</name>
    <dbReference type="NCBI Taxonomy" id="396013"/>
    <lineage>
        <taxon>Bacteria</taxon>
        <taxon>Pseudomonadati</taxon>
        <taxon>Pseudomonadota</taxon>
        <taxon>Alphaproteobacteria</taxon>
        <taxon>Rhodobacterales</taxon>
        <taxon>Paracoccaceae</taxon>
        <taxon>Pseudooceanicola</taxon>
    </lineage>
</organism>
<comment type="caution">
    <text evidence="9">Lacks conserved residue(s) required for the propagation of feature annotation.</text>
</comment>
<accession>A0A1X7A5B9</accession>
<dbReference type="Pfam" id="PF04290">
    <property type="entry name" value="DctQ"/>
    <property type="match status" value="1"/>
</dbReference>
<reference evidence="12" key="1">
    <citation type="submission" date="2017-03" db="EMBL/GenBank/DDBJ databases">
        <authorList>
            <person name="Rodrigo-Torres L."/>
            <person name="Arahal R.D."/>
            <person name="Lucena T."/>
        </authorList>
    </citation>
    <scope>NUCLEOTIDE SEQUENCE [LARGE SCALE GENOMIC DNA]</scope>
    <source>
        <strain evidence="12">CECT 7751</strain>
    </source>
</reference>